<reference evidence="3 4" key="1">
    <citation type="submission" date="2020-08" db="EMBL/GenBank/DDBJ databases">
        <title>Genomic Encyclopedia of Type Strains, Phase IV (KMG-IV): sequencing the most valuable type-strain genomes for metagenomic binning, comparative biology and taxonomic classification.</title>
        <authorList>
            <person name="Goeker M."/>
        </authorList>
    </citation>
    <scope>NUCLEOTIDE SEQUENCE [LARGE SCALE GENOMIC DNA]</scope>
    <source>
        <strain evidence="3 4">DSM 29007</strain>
    </source>
</reference>
<organism evidence="3 4">
    <name type="scientific">Longimicrobium terrae</name>
    <dbReference type="NCBI Taxonomy" id="1639882"/>
    <lineage>
        <taxon>Bacteria</taxon>
        <taxon>Pseudomonadati</taxon>
        <taxon>Gemmatimonadota</taxon>
        <taxon>Longimicrobiia</taxon>
        <taxon>Longimicrobiales</taxon>
        <taxon>Longimicrobiaceae</taxon>
        <taxon>Longimicrobium</taxon>
    </lineage>
</organism>
<feature type="region of interest" description="Disordered" evidence="1">
    <location>
        <begin position="217"/>
        <end position="238"/>
    </location>
</feature>
<feature type="chain" id="PRO_5032648215" evidence="2">
    <location>
        <begin position="24"/>
        <end position="238"/>
    </location>
</feature>
<gene>
    <name evidence="3" type="ORF">HNQ61_001866</name>
</gene>
<keyword evidence="2" id="KW-0732">Signal</keyword>
<name>A0A841GNN0_9BACT</name>
<evidence type="ECO:0000256" key="1">
    <source>
        <dbReference type="SAM" id="MobiDB-lite"/>
    </source>
</evidence>
<evidence type="ECO:0000313" key="3">
    <source>
        <dbReference type="EMBL" id="MBB6070247.1"/>
    </source>
</evidence>
<protein>
    <submittedName>
        <fullName evidence="3">Opacity protein-like surface antigen</fullName>
    </submittedName>
</protein>
<comment type="caution">
    <text evidence="3">The sequence shown here is derived from an EMBL/GenBank/DDBJ whole genome shotgun (WGS) entry which is preliminary data.</text>
</comment>
<dbReference type="SUPFAM" id="SSF56925">
    <property type="entry name" value="OMPA-like"/>
    <property type="match status" value="1"/>
</dbReference>
<dbReference type="EMBL" id="JACHIA010000004">
    <property type="protein sequence ID" value="MBB6070247.1"/>
    <property type="molecule type" value="Genomic_DNA"/>
</dbReference>
<accession>A0A841GNN0</accession>
<dbReference type="RefSeq" id="WP_170035644.1">
    <property type="nucleotide sequence ID" value="NZ_JABDTL010000001.1"/>
</dbReference>
<keyword evidence="4" id="KW-1185">Reference proteome</keyword>
<feature type="signal peptide" evidence="2">
    <location>
        <begin position="1"/>
        <end position="23"/>
    </location>
</feature>
<evidence type="ECO:0000313" key="4">
    <source>
        <dbReference type="Proteomes" id="UP000582837"/>
    </source>
</evidence>
<dbReference type="AlphaFoldDB" id="A0A841GNN0"/>
<sequence length="238" mass="24828">MLISRFSRAALAAAVLASAPAAAQTAADYDYDNLVFTGVGGHVSAVFPHRAEATLGINLRADLGLLGPGIRISPGLTYWSSKLRESEVSRIERRIEAACERGGTGCPGIELGDIDLSDLSFDLDGHYLWTTPFGIEPYAGAGVSLHLLNGGGEFIDDTFVEELVDAIAPGLNVVGGVEVPLAANLRLMGEARGVLTGNVRYMSFGIGGGWTLPADMRRPVVPPAAPPAPPSTTTRGSN</sequence>
<dbReference type="Proteomes" id="UP000582837">
    <property type="component" value="Unassembled WGS sequence"/>
</dbReference>
<feature type="compositionally biased region" description="Pro residues" evidence="1">
    <location>
        <begin position="220"/>
        <end position="230"/>
    </location>
</feature>
<evidence type="ECO:0000256" key="2">
    <source>
        <dbReference type="SAM" id="SignalP"/>
    </source>
</evidence>
<proteinExistence type="predicted"/>
<dbReference type="InterPro" id="IPR011250">
    <property type="entry name" value="OMP/PagP_B-barrel"/>
</dbReference>